<keyword evidence="3 8" id="KW-0813">Transport</keyword>
<dbReference type="GO" id="GO:0005886">
    <property type="term" value="C:plasma membrane"/>
    <property type="evidence" value="ECO:0007669"/>
    <property type="project" value="UniProtKB-SubCell"/>
</dbReference>
<dbReference type="GO" id="GO:0008519">
    <property type="term" value="F:ammonium channel activity"/>
    <property type="evidence" value="ECO:0007669"/>
    <property type="project" value="InterPro"/>
</dbReference>
<comment type="similarity">
    <text evidence="2 8">Belongs to the ammonia transporter channel (TC 1.A.11.2) family.</text>
</comment>
<feature type="signal peptide" evidence="9">
    <location>
        <begin position="1"/>
        <end position="18"/>
    </location>
</feature>
<feature type="transmembrane region" description="Helical" evidence="8">
    <location>
        <begin position="380"/>
        <end position="401"/>
    </location>
</feature>
<evidence type="ECO:0000313" key="11">
    <source>
        <dbReference type="EMBL" id="PJG84922.1"/>
    </source>
</evidence>
<dbReference type="Proteomes" id="UP000229329">
    <property type="component" value="Unassembled WGS sequence"/>
</dbReference>
<evidence type="ECO:0000256" key="7">
    <source>
        <dbReference type="ARBA" id="ARBA00023177"/>
    </source>
</evidence>
<dbReference type="RefSeq" id="WP_100289199.1">
    <property type="nucleotide sequence ID" value="NZ_PHHA01000020.1"/>
</dbReference>
<feature type="chain" id="PRO_5014773445" description="Ammonium transporter" evidence="9">
    <location>
        <begin position="19"/>
        <end position="431"/>
    </location>
</feature>
<feature type="transmembrane region" description="Helical" evidence="8">
    <location>
        <begin position="202"/>
        <end position="221"/>
    </location>
</feature>
<dbReference type="InterPro" id="IPR024041">
    <property type="entry name" value="NH4_transpt_AmtB-like_dom"/>
</dbReference>
<evidence type="ECO:0000256" key="3">
    <source>
        <dbReference type="ARBA" id="ARBA00022448"/>
    </source>
</evidence>
<feature type="transmembrane region" description="Helical" evidence="8">
    <location>
        <begin position="70"/>
        <end position="92"/>
    </location>
</feature>
<feature type="transmembrane region" description="Helical" evidence="8">
    <location>
        <begin position="233"/>
        <end position="250"/>
    </location>
</feature>
<feature type="transmembrane region" description="Helical" evidence="8">
    <location>
        <begin position="349"/>
        <end position="368"/>
    </location>
</feature>
<feature type="transmembrane region" description="Helical" evidence="8">
    <location>
        <begin position="161"/>
        <end position="182"/>
    </location>
</feature>
<dbReference type="PANTHER" id="PTHR43029:SF10">
    <property type="entry name" value="AMMONIUM TRANSPORTER MEP2"/>
    <property type="match status" value="1"/>
</dbReference>
<dbReference type="Gene3D" id="1.10.3430.10">
    <property type="entry name" value="Ammonium transporter AmtB like domains"/>
    <property type="match status" value="1"/>
</dbReference>
<dbReference type="InterPro" id="IPR018047">
    <property type="entry name" value="Ammonium_transpt_CS"/>
</dbReference>
<keyword evidence="5 8" id="KW-1133">Transmembrane helix</keyword>
<keyword evidence="9" id="KW-0732">Signal</keyword>
<dbReference type="Pfam" id="PF00909">
    <property type="entry name" value="Ammonium_transp"/>
    <property type="match status" value="1"/>
</dbReference>
<keyword evidence="12" id="KW-1185">Reference proteome</keyword>
<organism evidence="11 12">
    <name type="scientific">Conservatibacter flavescens</name>
    <dbReference type="NCBI Taxonomy" id="28161"/>
    <lineage>
        <taxon>Bacteria</taxon>
        <taxon>Pseudomonadati</taxon>
        <taxon>Pseudomonadota</taxon>
        <taxon>Gammaproteobacteria</taxon>
        <taxon>Pasteurellales</taxon>
        <taxon>Pasteurellaceae</taxon>
        <taxon>Conservatibacter</taxon>
    </lineage>
</organism>
<protein>
    <recommendedName>
        <fullName evidence="8">Ammonium transporter</fullName>
    </recommendedName>
</protein>
<proteinExistence type="inferred from homology"/>
<dbReference type="NCBIfam" id="TIGR00836">
    <property type="entry name" value="amt"/>
    <property type="match status" value="1"/>
</dbReference>
<keyword evidence="6 8" id="KW-0472">Membrane</keyword>
<evidence type="ECO:0000256" key="6">
    <source>
        <dbReference type="ARBA" id="ARBA00023136"/>
    </source>
</evidence>
<feature type="transmembrane region" description="Helical" evidence="8">
    <location>
        <begin position="133"/>
        <end position="154"/>
    </location>
</feature>
<dbReference type="EMBL" id="PHHA01000020">
    <property type="protein sequence ID" value="PJG84922.1"/>
    <property type="molecule type" value="Genomic_DNA"/>
</dbReference>
<evidence type="ECO:0000313" key="12">
    <source>
        <dbReference type="Proteomes" id="UP000229329"/>
    </source>
</evidence>
<feature type="transmembrane region" description="Helical" evidence="8">
    <location>
        <begin position="37"/>
        <end position="58"/>
    </location>
</feature>
<evidence type="ECO:0000256" key="9">
    <source>
        <dbReference type="SAM" id="SignalP"/>
    </source>
</evidence>
<reference evidence="11 12" key="1">
    <citation type="submission" date="2017-11" db="EMBL/GenBank/DDBJ databases">
        <title>Reclassification of Bisgaard taxon 7 as Conservatibacter flavescens gen. nov., sp. nov.</title>
        <authorList>
            <person name="Christensen H."/>
        </authorList>
    </citation>
    <scope>NUCLEOTIDE SEQUENCE [LARGE SCALE GENOMIC DNA]</scope>
    <source>
        <strain evidence="11 12">7_4</strain>
    </source>
</reference>
<evidence type="ECO:0000256" key="1">
    <source>
        <dbReference type="ARBA" id="ARBA00004141"/>
    </source>
</evidence>
<dbReference type="PANTHER" id="PTHR43029">
    <property type="entry name" value="AMMONIUM TRANSPORTER MEP2"/>
    <property type="match status" value="1"/>
</dbReference>
<dbReference type="PROSITE" id="PS01219">
    <property type="entry name" value="AMMONIUM_TRANSP"/>
    <property type="match status" value="1"/>
</dbReference>
<evidence type="ECO:0000256" key="5">
    <source>
        <dbReference type="ARBA" id="ARBA00022989"/>
    </source>
</evidence>
<comment type="subcellular location">
    <subcellularLocation>
        <location evidence="8">Cell membrane</location>
        <topology evidence="8">Multi-pass membrane protein</topology>
    </subcellularLocation>
    <subcellularLocation>
        <location evidence="1">Membrane</location>
        <topology evidence="1">Multi-pass membrane protein</topology>
    </subcellularLocation>
</comment>
<dbReference type="SUPFAM" id="SSF111352">
    <property type="entry name" value="Ammonium transporter"/>
    <property type="match status" value="1"/>
</dbReference>
<feature type="transmembrane region" description="Helical" evidence="8">
    <location>
        <begin position="294"/>
        <end position="313"/>
    </location>
</feature>
<dbReference type="AlphaFoldDB" id="A0A2M8S188"/>
<comment type="caution">
    <text evidence="11">The sequence shown here is derived from an EMBL/GenBank/DDBJ whole genome shotgun (WGS) entry which is preliminary data.</text>
</comment>
<evidence type="ECO:0000256" key="2">
    <source>
        <dbReference type="ARBA" id="ARBA00005887"/>
    </source>
</evidence>
<evidence type="ECO:0000259" key="10">
    <source>
        <dbReference type="Pfam" id="PF00909"/>
    </source>
</evidence>
<sequence length="431" mass="45736">MKKYLLLGTALFPTLAFADLKDWVQPMSVLNAGDTTWVMVAAILVLFMTVPGLALFYAGMVRKKNVLATMVQSFAIACMIAVLWLCFGYSLAFTPNNAFIGGTERFFLSGLSVFTEQEQLTVYPGAATIPESVFMIFQMAFAIIAGAIITGAFAERMKFSALMLFVGLWSLLIYVPTAHWVWGLDGWLASDGVLDYAGGTVIHINAGIAGLVAAVMIGKRIGYGKENMQPHNLVLTLIGTAMLWIGWFGFNAGSALAADGRAGMALATTQVATAVGALSWVLLEVVQKHKPSALGLASGAVAGLVGITPAAGFVSVQSALAIGAITSIICFVAVTRLKYWLGYDDTLDAFGIHGIGGIAGAILTGVFVSEEISGTQTTLWLQTESVLITIAYSAIGSFILLKIIDKLIGLRVAKDDERKGLDLSSHGERIE</sequence>
<dbReference type="OrthoDB" id="9816034at2"/>
<accession>A0A2M8S188</accession>
<feature type="domain" description="Ammonium transporter AmtB-like" evidence="10">
    <location>
        <begin position="37"/>
        <end position="428"/>
    </location>
</feature>
<evidence type="ECO:0000256" key="8">
    <source>
        <dbReference type="RuleBase" id="RU362002"/>
    </source>
</evidence>
<name>A0A2M8S188_9PAST</name>
<evidence type="ECO:0000256" key="4">
    <source>
        <dbReference type="ARBA" id="ARBA00022692"/>
    </source>
</evidence>
<dbReference type="InterPro" id="IPR029020">
    <property type="entry name" value="Ammonium/urea_transptr"/>
</dbReference>
<keyword evidence="7 8" id="KW-0924">Ammonia transport</keyword>
<feature type="transmembrane region" description="Helical" evidence="8">
    <location>
        <begin position="262"/>
        <end position="282"/>
    </location>
</feature>
<dbReference type="InterPro" id="IPR001905">
    <property type="entry name" value="Ammonium_transpt"/>
</dbReference>
<feature type="transmembrane region" description="Helical" evidence="8">
    <location>
        <begin position="319"/>
        <end position="337"/>
    </location>
</feature>
<gene>
    <name evidence="11" type="ORF">CVP05_08785</name>
</gene>
<keyword evidence="4 8" id="KW-0812">Transmembrane</keyword>